<gene>
    <name evidence="2" type="ORF">Q8F55_001454</name>
</gene>
<sequence>MAETTYPPAVATQPAAARKMDATAAPPTPGQTQTDGDVMRLRGGCPGRLCGLPILPCRCDICIIPIPCCC</sequence>
<dbReference type="GeneID" id="95982497"/>
<proteinExistence type="predicted"/>
<feature type="region of interest" description="Disordered" evidence="1">
    <location>
        <begin position="1"/>
        <end position="36"/>
    </location>
</feature>
<organism evidence="2 3">
    <name type="scientific">Vanrija albida</name>
    <dbReference type="NCBI Taxonomy" id="181172"/>
    <lineage>
        <taxon>Eukaryota</taxon>
        <taxon>Fungi</taxon>
        <taxon>Dikarya</taxon>
        <taxon>Basidiomycota</taxon>
        <taxon>Agaricomycotina</taxon>
        <taxon>Tremellomycetes</taxon>
        <taxon>Trichosporonales</taxon>
        <taxon>Trichosporonaceae</taxon>
        <taxon>Vanrija</taxon>
    </lineage>
</organism>
<evidence type="ECO:0000313" key="3">
    <source>
        <dbReference type="Proteomes" id="UP001565368"/>
    </source>
</evidence>
<dbReference type="RefSeq" id="XP_069213619.1">
    <property type="nucleotide sequence ID" value="XM_069350075.1"/>
</dbReference>
<evidence type="ECO:0008006" key="4">
    <source>
        <dbReference type="Google" id="ProtNLM"/>
    </source>
</evidence>
<protein>
    <recommendedName>
        <fullName evidence="4">Cysteine-rich transmembrane CYSTM domain-containing protein</fullName>
    </recommendedName>
</protein>
<comment type="caution">
    <text evidence="2">The sequence shown here is derived from an EMBL/GenBank/DDBJ whole genome shotgun (WGS) entry which is preliminary data.</text>
</comment>
<accession>A0ABR3QG91</accession>
<dbReference type="Proteomes" id="UP001565368">
    <property type="component" value="Unassembled WGS sequence"/>
</dbReference>
<feature type="compositionally biased region" description="Low complexity" evidence="1">
    <location>
        <begin position="22"/>
        <end position="36"/>
    </location>
</feature>
<dbReference type="EMBL" id="JBBXJM010000001">
    <property type="protein sequence ID" value="KAL1413675.1"/>
    <property type="molecule type" value="Genomic_DNA"/>
</dbReference>
<keyword evidence="3" id="KW-1185">Reference proteome</keyword>
<evidence type="ECO:0000256" key="1">
    <source>
        <dbReference type="SAM" id="MobiDB-lite"/>
    </source>
</evidence>
<name>A0ABR3QG91_9TREE</name>
<evidence type="ECO:0000313" key="2">
    <source>
        <dbReference type="EMBL" id="KAL1413675.1"/>
    </source>
</evidence>
<reference evidence="2 3" key="1">
    <citation type="submission" date="2023-08" db="EMBL/GenBank/DDBJ databases">
        <title>Annotated Genome Sequence of Vanrija albida AlHP1.</title>
        <authorList>
            <person name="Herzog R."/>
        </authorList>
    </citation>
    <scope>NUCLEOTIDE SEQUENCE [LARGE SCALE GENOMIC DNA]</scope>
    <source>
        <strain evidence="2 3">AlHP1</strain>
    </source>
</reference>